<keyword evidence="1" id="KW-0812">Transmembrane</keyword>
<dbReference type="EMBL" id="AMZN01000113">
    <property type="protein sequence ID" value="ELR68459.1"/>
    <property type="molecule type" value="Genomic_DNA"/>
</dbReference>
<sequence length="45" mass="5233">MGLNTTVFTNSTTMVVSALISFNFAAIQTYLRPEWFAYRQIRVWS</sequence>
<gene>
    <name evidence="2" type="ORF">C900_00352</name>
</gene>
<reference evidence="2 3" key="1">
    <citation type="submission" date="2012-12" db="EMBL/GenBank/DDBJ databases">
        <title>Genome assembly of Fulvivirga imtechensis AK7.</title>
        <authorList>
            <person name="Nupur N."/>
            <person name="Khatri I."/>
            <person name="Kumar R."/>
            <person name="Subramanian S."/>
            <person name="Pinnaka A."/>
        </authorList>
    </citation>
    <scope>NUCLEOTIDE SEQUENCE [LARGE SCALE GENOMIC DNA]</scope>
    <source>
        <strain evidence="2 3">AK7</strain>
    </source>
</reference>
<comment type="caution">
    <text evidence="2">The sequence shown here is derived from an EMBL/GenBank/DDBJ whole genome shotgun (WGS) entry which is preliminary data.</text>
</comment>
<keyword evidence="3" id="KW-1185">Reference proteome</keyword>
<proteinExistence type="predicted"/>
<feature type="transmembrane region" description="Helical" evidence="1">
    <location>
        <begin position="12"/>
        <end position="31"/>
    </location>
</feature>
<protein>
    <submittedName>
        <fullName evidence="2">Uncharacterized protein</fullName>
    </submittedName>
</protein>
<keyword evidence="1" id="KW-1133">Transmembrane helix</keyword>
<organism evidence="2 3">
    <name type="scientific">Fulvivirga imtechensis AK7</name>
    <dbReference type="NCBI Taxonomy" id="1237149"/>
    <lineage>
        <taxon>Bacteria</taxon>
        <taxon>Pseudomonadati</taxon>
        <taxon>Bacteroidota</taxon>
        <taxon>Cytophagia</taxon>
        <taxon>Cytophagales</taxon>
        <taxon>Fulvivirgaceae</taxon>
        <taxon>Fulvivirga</taxon>
    </lineage>
</organism>
<dbReference type="AlphaFoldDB" id="L8JLR0"/>
<evidence type="ECO:0000256" key="1">
    <source>
        <dbReference type="SAM" id="Phobius"/>
    </source>
</evidence>
<evidence type="ECO:0000313" key="2">
    <source>
        <dbReference type="EMBL" id="ELR68459.1"/>
    </source>
</evidence>
<accession>L8JLR0</accession>
<keyword evidence="1" id="KW-0472">Membrane</keyword>
<name>L8JLR0_9BACT</name>
<evidence type="ECO:0000313" key="3">
    <source>
        <dbReference type="Proteomes" id="UP000011135"/>
    </source>
</evidence>
<dbReference type="Proteomes" id="UP000011135">
    <property type="component" value="Unassembled WGS sequence"/>
</dbReference>